<dbReference type="EC" id="5.2.1.8" evidence="3"/>
<reference evidence="3 4" key="1">
    <citation type="submission" date="2021-03" db="EMBL/GenBank/DDBJ databases">
        <title>Genomic Encyclopedia of Type Strains, Phase IV (KMG-IV): sequencing the most valuable type-strain genomes for metagenomic binning, comparative biology and taxonomic classification.</title>
        <authorList>
            <person name="Goeker M."/>
        </authorList>
    </citation>
    <scope>NUCLEOTIDE SEQUENCE [LARGE SCALE GENOMIC DNA]</scope>
    <source>
        <strain evidence="3 4">DSM 28650</strain>
    </source>
</reference>
<keyword evidence="4" id="KW-1185">Reference proteome</keyword>
<dbReference type="InterPro" id="IPR023058">
    <property type="entry name" value="PPIase_PpiC_CS"/>
</dbReference>
<protein>
    <submittedName>
        <fullName evidence="3">Peptidyl-prolyl cis-trans isomerase C</fullName>
        <ecNumber evidence="3">5.2.1.8</ecNumber>
    </submittedName>
</protein>
<dbReference type="SUPFAM" id="SSF109998">
    <property type="entry name" value="Triger factor/SurA peptide-binding domain-like"/>
    <property type="match status" value="1"/>
</dbReference>
<evidence type="ECO:0000256" key="1">
    <source>
        <dbReference type="PROSITE-ProRule" id="PRU00278"/>
    </source>
</evidence>
<dbReference type="Gene3D" id="3.10.50.40">
    <property type="match status" value="1"/>
</dbReference>
<gene>
    <name evidence="3" type="ORF">J2Z44_004343</name>
</gene>
<dbReference type="InterPro" id="IPR000297">
    <property type="entry name" value="PPIase_PpiC"/>
</dbReference>
<dbReference type="SUPFAM" id="SSF54534">
    <property type="entry name" value="FKBP-like"/>
    <property type="match status" value="1"/>
</dbReference>
<dbReference type="InterPro" id="IPR027304">
    <property type="entry name" value="Trigger_fact/SurA_dom_sf"/>
</dbReference>
<dbReference type="Proteomes" id="UP001519308">
    <property type="component" value="Unassembled WGS sequence"/>
</dbReference>
<feature type="domain" description="PpiC" evidence="2">
    <location>
        <begin position="113"/>
        <end position="202"/>
    </location>
</feature>
<dbReference type="Pfam" id="PF00639">
    <property type="entry name" value="Rotamase"/>
    <property type="match status" value="1"/>
</dbReference>
<comment type="caution">
    <text evidence="3">The sequence shown here is derived from an EMBL/GenBank/DDBJ whole genome shotgun (WGS) entry which is preliminary data.</text>
</comment>
<dbReference type="InterPro" id="IPR046357">
    <property type="entry name" value="PPIase_dom_sf"/>
</dbReference>
<keyword evidence="1" id="KW-0697">Rotamase</keyword>
<dbReference type="PANTHER" id="PTHR47245:SF2">
    <property type="entry name" value="PEPTIDYL-PROLYL CIS-TRANS ISOMERASE HP_0175-RELATED"/>
    <property type="match status" value="1"/>
</dbReference>
<dbReference type="PROSITE" id="PS50198">
    <property type="entry name" value="PPIC_PPIASE_2"/>
    <property type="match status" value="1"/>
</dbReference>
<dbReference type="PANTHER" id="PTHR47245">
    <property type="entry name" value="PEPTIDYLPROLYL ISOMERASE"/>
    <property type="match status" value="1"/>
</dbReference>
<dbReference type="EMBL" id="JAGGLL010000085">
    <property type="protein sequence ID" value="MBP2024466.1"/>
    <property type="molecule type" value="Genomic_DNA"/>
</dbReference>
<evidence type="ECO:0000259" key="2">
    <source>
        <dbReference type="PROSITE" id="PS50198"/>
    </source>
</evidence>
<dbReference type="RefSeq" id="WP_021283049.1">
    <property type="nucleotide sequence ID" value="NZ_JAGGLL010000085.1"/>
</dbReference>
<organism evidence="3 4">
    <name type="scientific">Clostridium punense</name>
    <dbReference type="NCBI Taxonomy" id="1054297"/>
    <lineage>
        <taxon>Bacteria</taxon>
        <taxon>Bacillati</taxon>
        <taxon>Bacillota</taxon>
        <taxon>Clostridia</taxon>
        <taxon>Eubacteriales</taxon>
        <taxon>Clostridiaceae</taxon>
        <taxon>Clostridium</taxon>
    </lineage>
</organism>
<accession>A0ABS4KBC7</accession>
<dbReference type="Gene3D" id="1.10.8.1040">
    <property type="match status" value="1"/>
</dbReference>
<keyword evidence="1 3" id="KW-0413">Isomerase</keyword>
<dbReference type="PROSITE" id="PS01096">
    <property type="entry name" value="PPIC_PPIASE_1"/>
    <property type="match status" value="1"/>
</dbReference>
<evidence type="ECO:0000313" key="3">
    <source>
        <dbReference type="EMBL" id="MBP2024466.1"/>
    </source>
</evidence>
<sequence length="250" mass="28718">MENKILASVNGIQISEQDLEIAMTRFPQENQQYFRTEQGKKQLLDQMVSFELVYNYAKEANLEDSDEFKYQLELMKKDLLIQAGVKKILDTVSVNDNDVKDFYDNNREMFKTEETVSAKHILVDSEEKAKEVIEKINSGTSFEDAAKEFSNCPSSEQGGNLGEFGRGRMVPEFEKAAFELSVGEVSEPVQTQFGYHIIKVENKSQADDRPYDEVKAMIAANLLHEKQNRAYTNFVNDLKEDYKVELYSEV</sequence>
<name>A0ABS4KBC7_9CLOT</name>
<dbReference type="InterPro" id="IPR050245">
    <property type="entry name" value="PrsA_foldase"/>
</dbReference>
<dbReference type="GO" id="GO:0003755">
    <property type="term" value="F:peptidyl-prolyl cis-trans isomerase activity"/>
    <property type="evidence" value="ECO:0007669"/>
    <property type="project" value="UniProtKB-EC"/>
</dbReference>
<proteinExistence type="predicted"/>
<evidence type="ECO:0000313" key="4">
    <source>
        <dbReference type="Proteomes" id="UP001519308"/>
    </source>
</evidence>